<sequence length="541" mass="61340">MCADILQKWRLWIRPVVLVVYGLIILVLIPIIVVNTLRNGFKKEDQGALIGGIFVMMALPISFWGITQHMVHYTKPSLQKHIIRILWMVPIYALNAWLGLVFPEQSIYVDSLRECYEAYVIYNFMVYLLNYLNSEMDLEANLELKPQVKHIFPFCCLANWEMGREFVHMCKHGILQYTVVRPVTTFISFICELNGVYSEGEFRGNVAFPYMIAINNFSQFIAMYCLVLFYRANKEELQPMRPLSKFLCIKAVVFFSFFQGVIIAVLVYTGVISSVFDTSDTDTIKDISSKLQDFLICIEMFLAAVAHHYSFSYKPYINILAGDQSCCTAFLAMWDVSDVQRDIKEHLGVVGSSLSRHIRGRGMYRYAGGSATESSKLLVPEPPIIDDGRNIGYNSAPARLDQEVNPTGYYDSMASSSSHHAASSVVEHPLPETESSSVASIQSDKGELLIDFSEKSPGDQTDTNIYRGLKTPVTSAGSEIHSEGRVALYVYPISTITSNFSDRCILHLHHDLLNMFLPKEPSVQGWKLMEKNTYILIIRCR</sequence>
<dbReference type="InterPro" id="IPR005178">
    <property type="entry name" value="Ostalpha/TMEM184C"/>
</dbReference>
<evidence type="ECO:0000313" key="6">
    <source>
        <dbReference type="EMBL" id="CAD7396358.1"/>
    </source>
</evidence>
<feature type="transmembrane region" description="Helical" evidence="5">
    <location>
        <begin position="251"/>
        <end position="271"/>
    </location>
</feature>
<evidence type="ECO:0008006" key="7">
    <source>
        <dbReference type="Google" id="ProtNLM"/>
    </source>
</evidence>
<name>A0A7R9CIF5_TIMPO</name>
<evidence type="ECO:0000256" key="5">
    <source>
        <dbReference type="SAM" id="Phobius"/>
    </source>
</evidence>
<feature type="transmembrane region" description="Helical" evidence="5">
    <location>
        <begin position="115"/>
        <end position="132"/>
    </location>
</feature>
<dbReference type="AlphaFoldDB" id="A0A7R9CIF5"/>
<dbReference type="EMBL" id="OD000197">
    <property type="protein sequence ID" value="CAD7396358.1"/>
    <property type="molecule type" value="Genomic_DNA"/>
</dbReference>
<dbReference type="SMART" id="SM01417">
    <property type="entry name" value="Solute_trans_a"/>
    <property type="match status" value="1"/>
</dbReference>
<keyword evidence="3 5" id="KW-1133">Transmembrane helix</keyword>
<keyword evidence="2 5" id="KW-0812">Transmembrane</keyword>
<organism evidence="6">
    <name type="scientific">Timema poppense</name>
    <name type="common">Walking stick</name>
    <dbReference type="NCBI Taxonomy" id="170557"/>
    <lineage>
        <taxon>Eukaryota</taxon>
        <taxon>Metazoa</taxon>
        <taxon>Ecdysozoa</taxon>
        <taxon>Arthropoda</taxon>
        <taxon>Hexapoda</taxon>
        <taxon>Insecta</taxon>
        <taxon>Pterygota</taxon>
        <taxon>Neoptera</taxon>
        <taxon>Polyneoptera</taxon>
        <taxon>Phasmatodea</taxon>
        <taxon>Timematodea</taxon>
        <taxon>Timematoidea</taxon>
        <taxon>Timematidae</taxon>
        <taxon>Timema</taxon>
    </lineage>
</organism>
<evidence type="ECO:0000256" key="1">
    <source>
        <dbReference type="ARBA" id="ARBA00004141"/>
    </source>
</evidence>
<feature type="transmembrane region" description="Helical" evidence="5">
    <location>
        <begin position="47"/>
        <end position="65"/>
    </location>
</feature>
<dbReference type="GO" id="GO:0016020">
    <property type="term" value="C:membrane"/>
    <property type="evidence" value="ECO:0007669"/>
    <property type="project" value="UniProtKB-SubCell"/>
</dbReference>
<feature type="transmembrane region" description="Helical" evidence="5">
    <location>
        <begin position="85"/>
        <end position="103"/>
    </location>
</feature>
<dbReference type="PANTHER" id="PTHR23423">
    <property type="entry name" value="ORGANIC SOLUTE TRANSPORTER-RELATED"/>
    <property type="match status" value="1"/>
</dbReference>
<protein>
    <recommendedName>
        <fullName evidence="7">Transmembrane protein 184C</fullName>
    </recommendedName>
</protein>
<evidence type="ECO:0000256" key="3">
    <source>
        <dbReference type="ARBA" id="ARBA00022989"/>
    </source>
</evidence>
<accession>A0A7R9CIF5</accession>
<comment type="subcellular location">
    <subcellularLocation>
        <location evidence="1">Membrane</location>
        <topology evidence="1">Multi-pass membrane protein</topology>
    </subcellularLocation>
</comment>
<proteinExistence type="predicted"/>
<evidence type="ECO:0000256" key="4">
    <source>
        <dbReference type="ARBA" id="ARBA00023136"/>
    </source>
</evidence>
<evidence type="ECO:0000256" key="2">
    <source>
        <dbReference type="ARBA" id="ARBA00022692"/>
    </source>
</evidence>
<keyword evidence="4 5" id="KW-0472">Membrane</keyword>
<feature type="transmembrane region" description="Helical" evidence="5">
    <location>
        <begin position="12"/>
        <end position="35"/>
    </location>
</feature>
<feature type="transmembrane region" description="Helical" evidence="5">
    <location>
        <begin position="207"/>
        <end position="230"/>
    </location>
</feature>
<dbReference type="Pfam" id="PF03619">
    <property type="entry name" value="Solute_trans_a"/>
    <property type="match status" value="1"/>
</dbReference>
<reference evidence="6" key="1">
    <citation type="submission" date="2020-11" db="EMBL/GenBank/DDBJ databases">
        <authorList>
            <person name="Tran Van P."/>
        </authorList>
    </citation>
    <scope>NUCLEOTIDE SEQUENCE</scope>
</reference>
<gene>
    <name evidence="6" type="ORF">TPSB3V08_LOCUS638</name>
</gene>